<reference evidence="3" key="1">
    <citation type="submission" date="2018-04" db="EMBL/GenBank/DDBJ databases">
        <title>Whole genome sequencing of Hypsizygus marmoreus.</title>
        <authorList>
            <person name="Choi I.-G."/>
            <person name="Min B."/>
            <person name="Kim J.-G."/>
            <person name="Kim S."/>
            <person name="Oh Y.-L."/>
            <person name="Kong W.-S."/>
            <person name="Park H."/>
            <person name="Jeong J."/>
            <person name="Song E.-S."/>
        </authorList>
    </citation>
    <scope>NUCLEOTIDE SEQUENCE [LARGE SCALE GENOMIC DNA]</scope>
    <source>
        <strain evidence="3">51987-8</strain>
    </source>
</reference>
<dbReference type="Proteomes" id="UP000076154">
    <property type="component" value="Unassembled WGS sequence"/>
</dbReference>
<dbReference type="OrthoDB" id="3038990at2759"/>
<evidence type="ECO:0000256" key="1">
    <source>
        <dbReference type="SAM" id="MobiDB-lite"/>
    </source>
</evidence>
<dbReference type="STRING" id="39966.A0A369JPG8"/>
<feature type="transmembrane region" description="Helical" evidence="2">
    <location>
        <begin position="65"/>
        <end position="89"/>
    </location>
</feature>
<feature type="transmembrane region" description="Helical" evidence="2">
    <location>
        <begin position="27"/>
        <end position="44"/>
    </location>
</feature>
<organism evidence="3 4">
    <name type="scientific">Hypsizygus marmoreus</name>
    <name type="common">White beech mushroom</name>
    <name type="synonym">Agaricus marmoreus</name>
    <dbReference type="NCBI Taxonomy" id="39966"/>
    <lineage>
        <taxon>Eukaryota</taxon>
        <taxon>Fungi</taxon>
        <taxon>Dikarya</taxon>
        <taxon>Basidiomycota</taxon>
        <taxon>Agaricomycotina</taxon>
        <taxon>Agaricomycetes</taxon>
        <taxon>Agaricomycetidae</taxon>
        <taxon>Agaricales</taxon>
        <taxon>Tricholomatineae</taxon>
        <taxon>Lyophyllaceae</taxon>
        <taxon>Hypsizygus</taxon>
    </lineage>
</organism>
<protein>
    <submittedName>
        <fullName evidence="3">Uncharacterized protein</fullName>
    </submittedName>
</protein>
<feature type="transmembrane region" description="Helical" evidence="2">
    <location>
        <begin position="228"/>
        <end position="246"/>
    </location>
</feature>
<keyword evidence="2" id="KW-0472">Membrane</keyword>
<feature type="transmembrane region" description="Helical" evidence="2">
    <location>
        <begin position="400"/>
        <end position="420"/>
    </location>
</feature>
<feature type="transmembrane region" description="Helical" evidence="2">
    <location>
        <begin position="101"/>
        <end position="120"/>
    </location>
</feature>
<name>A0A369JPG8_HYPMA</name>
<dbReference type="EMBL" id="LUEZ02000048">
    <property type="protein sequence ID" value="RDB23130.1"/>
    <property type="molecule type" value="Genomic_DNA"/>
</dbReference>
<evidence type="ECO:0000313" key="4">
    <source>
        <dbReference type="Proteomes" id="UP000076154"/>
    </source>
</evidence>
<accession>A0A369JPG8</accession>
<evidence type="ECO:0000313" key="3">
    <source>
        <dbReference type="EMBL" id="RDB23130.1"/>
    </source>
</evidence>
<keyword evidence="2" id="KW-1133">Transmembrane helix</keyword>
<feature type="transmembrane region" description="Helical" evidence="2">
    <location>
        <begin position="127"/>
        <end position="149"/>
    </location>
</feature>
<feature type="region of interest" description="Disordered" evidence="1">
    <location>
        <begin position="318"/>
        <end position="346"/>
    </location>
</feature>
<feature type="transmembrane region" description="Helical" evidence="2">
    <location>
        <begin position="169"/>
        <end position="194"/>
    </location>
</feature>
<comment type="caution">
    <text evidence="3">The sequence shown here is derived from an EMBL/GenBank/DDBJ whole genome shotgun (WGS) entry which is preliminary data.</text>
</comment>
<evidence type="ECO:0000256" key="2">
    <source>
        <dbReference type="SAM" id="Phobius"/>
    </source>
</evidence>
<dbReference type="InParanoid" id="A0A369JPG8"/>
<feature type="transmembrane region" description="Helical" evidence="2">
    <location>
        <begin position="252"/>
        <end position="273"/>
    </location>
</feature>
<keyword evidence="4" id="KW-1185">Reference proteome</keyword>
<dbReference type="AlphaFoldDB" id="A0A369JPG8"/>
<gene>
    <name evidence="3" type="ORF">Hypma_009754</name>
</gene>
<keyword evidence="2" id="KW-0812">Transmembrane</keyword>
<sequence>MEHISSIVNPLTPTAYLPPSVAFESSIATYVVIGSVAALIWDILMNVDGDYRLLVEHRISFPTSVYFLSRLATFSSTFLNAVFLTGSLGKHCQTVKKAQCVFYHLAFSSTALLFFFRVRAVFNQNKYIVIFFFALWLSVFGGSLTAATVGGATHLGPTSHCIPHPFKQYLGASPLTLAANDTAVFLAISWRLLVDSWSDRRRKRSFLSLVFGGYLPTFSKAILNDGQVYYMISVASNLVAVMLTFYPGRRPGAYLFMFTFNSALTNMMACRVFRRTKFGDFREESISSSHLAAQIEAMPIAGHPINLATPHADGGRLREGLDSGGLDNRVNEDGSNTVASRQGGAASKPTMLAMGAAHLSTLVARASGVEGTCHKRNGSYINPPADDGFTMKRRRALRSLVNSLVLPAVSFIAYFCWIQRREGPGRTCLTGLFEKAHMVQHMLIMLRTARPLRRPGPASST</sequence>
<proteinExistence type="predicted"/>